<keyword evidence="9 11" id="KW-0472">Membrane</keyword>
<dbReference type="InterPro" id="IPR026777">
    <property type="entry name" value="PRM1"/>
</dbReference>
<comment type="caution">
    <text evidence="12">The sequence shown here is derived from an EMBL/GenBank/DDBJ whole genome shotgun (WGS) entry which is preliminary data.</text>
</comment>
<evidence type="ECO:0000256" key="5">
    <source>
        <dbReference type="ARBA" id="ARBA00022475"/>
    </source>
</evidence>
<evidence type="ECO:0000313" key="13">
    <source>
        <dbReference type="Proteomes" id="UP001152885"/>
    </source>
</evidence>
<feature type="transmembrane region" description="Helical" evidence="11">
    <location>
        <begin position="369"/>
        <end position="389"/>
    </location>
</feature>
<dbReference type="PANTHER" id="PTHR31030:SF1">
    <property type="entry name" value="PLASMA MEMBRANE FUSION PROTEIN PRM1"/>
    <property type="match status" value="1"/>
</dbReference>
<reference evidence="12" key="1">
    <citation type="submission" date="2022-12" db="EMBL/GenBank/DDBJ databases">
        <authorList>
            <person name="Brejova B."/>
        </authorList>
    </citation>
    <scope>NUCLEOTIDE SEQUENCE</scope>
</reference>
<feature type="transmembrane region" description="Helical" evidence="11">
    <location>
        <begin position="85"/>
        <end position="108"/>
    </location>
</feature>
<evidence type="ECO:0000256" key="2">
    <source>
        <dbReference type="ARBA" id="ARBA00004651"/>
    </source>
</evidence>
<name>A0A9W4XC63_9ASCO</name>
<keyword evidence="13" id="KW-1185">Reference proteome</keyword>
<evidence type="ECO:0000256" key="11">
    <source>
        <dbReference type="RuleBase" id="RU366035"/>
    </source>
</evidence>
<dbReference type="EMBL" id="CANTUO010000001">
    <property type="protein sequence ID" value="CAI5756874.1"/>
    <property type="molecule type" value="Genomic_DNA"/>
</dbReference>
<dbReference type="OrthoDB" id="5356111at2759"/>
<dbReference type="GO" id="GO:0005886">
    <property type="term" value="C:plasma membrane"/>
    <property type="evidence" value="ECO:0007669"/>
    <property type="project" value="UniProtKB-SubCell"/>
</dbReference>
<evidence type="ECO:0000256" key="7">
    <source>
        <dbReference type="ARBA" id="ARBA00022971"/>
    </source>
</evidence>
<keyword evidence="8 11" id="KW-1133">Transmembrane helix</keyword>
<evidence type="ECO:0000256" key="8">
    <source>
        <dbReference type="ARBA" id="ARBA00022989"/>
    </source>
</evidence>
<comment type="similarity">
    <text evidence="3 11">Belongs to the PRM1 family.</text>
</comment>
<sequence length="606" mass="69100">MIRNYLNLPEQLSQIYLNKYTVFLILILIKVILFKKSLITVIESSIIDESTCDTTSKEMQPILNSVHDLIMDSLYKLQNSGLMSILLLLSVIKHMIIFFIDLFFGTYICLLNALIKGTSEFAFNAGETIIKGVNETVVEVTNDIEDGLKGLSQFINDLITGFNSIKSFFTGNTPVDTSAQYKDKINLSLGTLKNKIMIPGTVIDEIESVKKSNLGGLGDLNNDTQILISKPFDLISKALEAKQPIENKTAILPLNVKQICMNNLDNLQDVQSDLVELVEFIGKCIMIGLLIVAFGAIFYEFYIEWRTWKREDQFINEDSDINNEIEFRNESNIYDNFILYTLIKRFGINIPSRWIWLISYLTTKFTRNILFFGIMGILSVVLQFILLHYTKQGLSKAMNIVTTNFNDSQSSPRQYIRSMNNYINATAIEVNDELFGNIRETSNSLNSTISTFLDNLNTAVDDIFGKTPLSGPINTIVYCTIGRKLLNIEHGLTWINNNLKIEIPLVSKDIQNSLYDIEFVRPKNVLAKLESLIDNYKDAVFLELWISLIFIALWILQGFIGLLILAFVEWKEYQGTLDISNPKQLTDKERADYGMPLSNPFPYYHN</sequence>
<evidence type="ECO:0000313" key="12">
    <source>
        <dbReference type="EMBL" id="CAI5756874.1"/>
    </source>
</evidence>
<evidence type="ECO:0000256" key="4">
    <source>
        <dbReference type="ARBA" id="ARBA00017621"/>
    </source>
</evidence>
<evidence type="ECO:0000256" key="6">
    <source>
        <dbReference type="ARBA" id="ARBA00022692"/>
    </source>
</evidence>
<keyword evidence="6 11" id="KW-0812">Transmembrane</keyword>
<evidence type="ECO:0000256" key="9">
    <source>
        <dbReference type="ARBA" id="ARBA00023136"/>
    </source>
</evidence>
<dbReference type="GO" id="GO:0032220">
    <property type="term" value="P:plasma membrane fusion involved in cytogamy"/>
    <property type="evidence" value="ECO:0007669"/>
    <property type="project" value="TreeGrafter"/>
</dbReference>
<organism evidence="12 13">
    <name type="scientific">Candida verbasci</name>
    <dbReference type="NCBI Taxonomy" id="1227364"/>
    <lineage>
        <taxon>Eukaryota</taxon>
        <taxon>Fungi</taxon>
        <taxon>Dikarya</taxon>
        <taxon>Ascomycota</taxon>
        <taxon>Saccharomycotina</taxon>
        <taxon>Pichiomycetes</taxon>
        <taxon>Debaryomycetaceae</taxon>
        <taxon>Candida/Lodderomyces clade</taxon>
        <taxon>Candida</taxon>
    </lineage>
</organism>
<dbReference type="PANTHER" id="PTHR31030">
    <property type="entry name" value="PLASMA MEMBRANE FUSION PROTEIN PRM1"/>
    <property type="match status" value="1"/>
</dbReference>
<accession>A0A9W4XC63</accession>
<feature type="transmembrane region" description="Helical" evidence="11">
    <location>
        <begin position="544"/>
        <end position="568"/>
    </location>
</feature>
<dbReference type="Proteomes" id="UP001152885">
    <property type="component" value="Unassembled WGS sequence"/>
</dbReference>
<evidence type="ECO:0000256" key="10">
    <source>
        <dbReference type="ARBA" id="ARBA00023180"/>
    </source>
</evidence>
<comment type="function">
    <text evidence="1 11">Involved in cell fusion during mating by stabilizing the plasma membrane fusion event.</text>
</comment>
<keyword evidence="5 11" id="KW-1003">Cell membrane</keyword>
<evidence type="ECO:0000256" key="1">
    <source>
        <dbReference type="ARBA" id="ARBA00002512"/>
    </source>
</evidence>
<keyword evidence="7 11" id="KW-0184">Conjugation</keyword>
<comment type="subcellular location">
    <subcellularLocation>
        <location evidence="2 11">Cell membrane</location>
        <topology evidence="2 11">Multi-pass membrane protein</topology>
    </subcellularLocation>
</comment>
<dbReference type="GO" id="GO:0043332">
    <property type="term" value="C:mating projection tip"/>
    <property type="evidence" value="ECO:0007669"/>
    <property type="project" value="UniProtKB-UniRule"/>
</dbReference>
<keyword evidence="10" id="KW-0325">Glycoprotein</keyword>
<feature type="transmembrane region" description="Helical" evidence="11">
    <location>
        <begin position="15"/>
        <end position="34"/>
    </location>
</feature>
<dbReference type="AlphaFoldDB" id="A0A9W4XC63"/>
<evidence type="ECO:0000256" key="3">
    <source>
        <dbReference type="ARBA" id="ARBA00010780"/>
    </source>
</evidence>
<protein>
    <recommendedName>
        <fullName evidence="4 11">Plasma membrane fusion protein PRM1</fullName>
    </recommendedName>
</protein>
<proteinExistence type="inferred from homology"/>
<feature type="transmembrane region" description="Helical" evidence="11">
    <location>
        <begin position="280"/>
        <end position="302"/>
    </location>
</feature>
<gene>
    <name evidence="12" type="ORF">CANVERA_P1392</name>
</gene>